<keyword evidence="5" id="KW-0325">Glycoprotein</keyword>
<keyword evidence="2 6" id="KW-0732">Signal</keyword>
<dbReference type="GO" id="GO:0008061">
    <property type="term" value="F:chitin binding"/>
    <property type="evidence" value="ECO:0007669"/>
    <property type="project" value="UniProtKB-KW"/>
</dbReference>
<feature type="domain" description="Chitin-binding type-2" evidence="7">
    <location>
        <begin position="167"/>
        <end position="219"/>
    </location>
</feature>
<dbReference type="PANTHER" id="PTHR23301:SF0">
    <property type="entry name" value="CHITIN-BINDING TYPE-2 DOMAIN-CONTAINING PROTEIN-RELATED"/>
    <property type="match status" value="1"/>
</dbReference>
<dbReference type="EMBL" id="JARGDH010000002">
    <property type="protein sequence ID" value="KAL0276518.1"/>
    <property type="molecule type" value="Genomic_DNA"/>
</dbReference>
<dbReference type="SMART" id="SM00494">
    <property type="entry name" value="ChtBD2"/>
    <property type="match status" value="3"/>
</dbReference>
<protein>
    <recommendedName>
        <fullName evidence="7">Chitin-binding type-2 domain-containing protein</fullName>
    </recommendedName>
</protein>
<dbReference type="AlphaFoldDB" id="A0AAW2I3X7"/>
<accession>A0AAW2I3X7</accession>
<evidence type="ECO:0000256" key="3">
    <source>
        <dbReference type="ARBA" id="ARBA00022737"/>
    </source>
</evidence>
<dbReference type="InterPro" id="IPR051940">
    <property type="entry name" value="Chitin_bind-dev_reg"/>
</dbReference>
<evidence type="ECO:0000256" key="4">
    <source>
        <dbReference type="ARBA" id="ARBA00023157"/>
    </source>
</evidence>
<evidence type="ECO:0000256" key="6">
    <source>
        <dbReference type="SAM" id="SignalP"/>
    </source>
</evidence>
<keyword evidence="1" id="KW-0147">Chitin-binding</keyword>
<feature type="domain" description="Chitin-binding type-2" evidence="7">
    <location>
        <begin position="36"/>
        <end position="94"/>
    </location>
</feature>
<feature type="chain" id="PRO_5043912594" description="Chitin-binding type-2 domain-containing protein" evidence="6">
    <location>
        <begin position="22"/>
        <end position="239"/>
    </location>
</feature>
<keyword evidence="4" id="KW-1015">Disulfide bond</keyword>
<feature type="domain" description="Chitin-binding type-2" evidence="7">
    <location>
        <begin position="104"/>
        <end position="162"/>
    </location>
</feature>
<comment type="caution">
    <text evidence="8">The sequence shown here is derived from an EMBL/GenBank/DDBJ whole genome shotgun (WGS) entry which is preliminary data.</text>
</comment>
<organism evidence="8">
    <name type="scientific">Menopon gallinae</name>
    <name type="common">poultry shaft louse</name>
    <dbReference type="NCBI Taxonomy" id="328185"/>
    <lineage>
        <taxon>Eukaryota</taxon>
        <taxon>Metazoa</taxon>
        <taxon>Ecdysozoa</taxon>
        <taxon>Arthropoda</taxon>
        <taxon>Hexapoda</taxon>
        <taxon>Insecta</taxon>
        <taxon>Pterygota</taxon>
        <taxon>Neoptera</taxon>
        <taxon>Paraneoptera</taxon>
        <taxon>Psocodea</taxon>
        <taxon>Troctomorpha</taxon>
        <taxon>Phthiraptera</taxon>
        <taxon>Amblycera</taxon>
        <taxon>Menoponidae</taxon>
        <taxon>Menopon</taxon>
    </lineage>
</organism>
<reference evidence="8" key="1">
    <citation type="journal article" date="2024" name="Gigascience">
        <title>Chromosome-level genome of the poultry shaft louse Menopon gallinae provides insight into the host-switching and adaptive evolution of parasitic lice.</title>
        <authorList>
            <person name="Xu Y."/>
            <person name="Ma L."/>
            <person name="Liu S."/>
            <person name="Liang Y."/>
            <person name="Liu Q."/>
            <person name="He Z."/>
            <person name="Tian L."/>
            <person name="Duan Y."/>
            <person name="Cai W."/>
            <person name="Li H."/>
            <person name="Song F."/>
        </authorList>
    </citation>
    <scope>NUCLEOTIDE SEQUENCE</scope>
    <source>
        <strain evidence="8">Cailab_2023a</strain>
    </source>
</reference>
<proteinExistence type="predicted"/>
<keyword evidence="3" id="KW-0677">Repeat</keyword>
<evidence type="ECO:0000256" key="1">
    <source>
        <dbReference type="ARBA" id="ARBA00022669"/>
    </source>
</evidence>
<dbReference type="GO" id="GO:0005576">
    <property type="term" value="C:extracellular region"/>
    <property type="evidence" value="ECO:0007669"/>
    <property type="project" value="InterPro"/>
</dbReference>
<dbReference type="Gene3D" id="2.170.140.10">
    <property type="entry name" value="Chitin binding domain"/>
    <property type="match status" value="3"/>
</dbReference>
<evidence type="ECO:0000313" key="8">
    <source>
        <dbReference type="EMBL" id="KAL0276518.1"/>
    </source>
</evidence>
<gene>
    <name evidence="8" type="ORF">PYX00_004077</name>
</gene>
<feature type="signal peptide" evidence="6">
    <location>
        <begin position="1"/>
        <end position="21"/>
    </location>
</feature>
<evidence type="ECO:0000256" key="2">
    <source>
        <dbReference type="ARBA" id="ARBA00022729"/>
    </source>
</evidence>
<dbReference type="PROSITE" id="PS50940">
    <property type="entry name" value="CHIT_BIND_II"/>
    <property type="match status" value="3"/>
</dbReference>
<dbReference type="InterPro" id="IPR036508">
    <property type="entry name" value="Chitin-bd_dom_sf"/>
</dbReference>
<evidence type="ECO:0000259" key="7">
    <source>
        <dbReference type="PROSITE" id="PS50940"/>
    </source>
</evidence>
<sequence>MNTFQALIGLAVLFVESGCQFHNNRFDQQQFRGSGGLSCPERNGRFVHNNQCDAYIECIDGVAEEKLCPDGLLFNPDARFGYPCGYPVNVNCEGRTAVQPAQATDECPHSYGYFRSADARNCGQFVNCVAGRAHTFDCPLGLAFNEQTLQCDWPDQVPSCDAEAFLGFTCPAPQGSFPANYELYRSQADCTKYFVCLNGRPRLLACPEGTGFSEEVGDCVDAANIPGWYVATNTILSPK</sequence>
<dbReference type="SUPFAM" id="SSF57625">
    <property type="entry name" value="Invertebrate chitin-binding proteins"/>
    <property type="match status" value="3"/>
</dbReference>
<name>A0AAW2I3X7_9NEOP</name>
<evidence type="ECO:0000256" key="5">
    <source>
        <dbReference type="ARBA" id="ARBA00023180"/>
    </source>
</evidence>
<dbReference type="InterPro" id="IPR002557">
    <property type="entry name" value="Chitin-bd_dom"/>
</dbReference>
<dbReference type="Pfam" id="PF01607">
    <property type="entry name" value="CBM_14"/>
    <property type="match status" value="3"/>
</dbReference>
<dbReference type="PANTHER" id="PTHR23301">
    <property type="entry name" value="CHITIN BINDING PERITROPHIN-A"/>
    <property type="match status" value="1"/>
</dbReference>